<dbReference type="EMBL" id="QKWP01000501">
    <property type="protein sequence ID" value="RIB19019.1"/>
    <property type="molecule type" value="Genomic_DNA"/>
</dbReference>
<organism evidence="1 2">
    <name type="scientific">Gigaspora rosea</name>
    <dbReference type="NCBI Taxonomy" id="44941"/>
    <lineage>
        <taxon>Eukaryota</taxon>
        <taxon>Fungi</taxon>
        <taxon>Fungi incertae sedis</taxon>
        <taxon>Mucoromycota</taxon>
        <taxon>Glomeromycotina</taxon>
        <taxon>Glomeromycetes</taxon>
        <taxon>Diversisporales</taxon>
        <taxon>Gigasporaceae</taxon>
        <taxon>Gigaspora</taxon>
    </lineage>
</organism>
<evidence type="ECO:0000313" key="2">
    <source>
        <dbReference type="Proteomes" id="UP000266673"/>
    </source>
</evidence>
<reference evidence="1 2" key="1">
    <citation type="submission" date="2018-06" db="EMBL/GenBank/DDBJ databases">
        <title>Comparative genomics reveals the genomic features of Rhizophagus irregularis, R. cerebriforme, R. diaphanum and Gigaspora rosea, and their symbiotic lifestyle signature.</title>
        <authorList>
            <person name="Morin E."/>
            <person name="San Clemente H."/>
            <person name="Chen E.C.H."/>
            <person name="De La Providencia I."/>
            <person name="Hainaut M."/>
            <person name="Kuo A."/>
            <person name="Kohler A."/>
            <person name="Murat C."/>
            <person name="Tang N."/>
            <person name="Roy S."/>
            <person name="Loubradou J."/>
            <person name="Henrissat B."/>
            <person name="Grigoriev I.V."/>
            <person name="Corradi N."/>
            <person name="Roux C."/>
            <person name="Martin F.M."/>
        </authorList>
    </citation>
    <scope>NUCLEOTIDE SEQUENCE [LARGE SCALE GENOMIC DNA]</scope>
    <source>
        <strain evidence="1 2">DAOM 194757</strain>
    </source>
</reference>
<keyword evidence="2" id="KW-1185">Reference proteome</keyword>
<sequence>MNQESEDFLVIKEETEGSHFMSKKSNDHVMYEEAMNSFDFEFETEFVESRDNRLFQTEIESSSLFSGKEFDIWDEYELFLNEWQRMKDFVLLKVVLVRKMEFFIEELIYVIMQASMNQIQKRIRILKRLSVLFISMLPVPKLTI</sequence>
<accession>A0A397VDI1</accession>
<dbReference type="Proteomes" id="UP000266673">
    <property type="component" value="Unassembled WGS sequence"/>
</dbReference>
<evidence type="ECO:0000313" key="1">
    <source>
        <dbReference type="EMBL" id="RIB19019.1"/>
    </source>
</evidence>
<dbReference type="AlphaFoldDB" id="A0A397VDI1"/>
<name>A0A397VDI1_9GLOM</name>
<protein>
    <submittedName>
        <fullName evidence="1">Uncharacterized protein</fullName>
    </submittedName>
</protein>
<gene>
    <name evidence="1" type="ORF">C2G38_2036412</name>
</gene>
<proteinExistence type="predicted"/>
<comment type="caution">
    <text evidence="1">The sequence shown here is derived from an EMBL/GenBank/DDBJ whole genome shotgun (WGS) entry which is preliminary data.</text>
</comment>